<dbReference type="Gene3D" id="3.40.30.10">
    <property type="entry name" value="Glutaredoxin"/>
    <property type="match status" value="1"/>
</dbReference>
<reference evidence="2" key="1">
    <citation type="submission" date="2022-06" db="EMBL/GenBank/DDBJ databases">
        <title>Complete genome sequences of two strains of the flax pathogen Septoria linicola.</title>
        <authorList>
            <person name="Lapalu N."/>
            <person name="Simon A."/>
            <person name="Demenou B."/>
            <person name="Paumier D."/>
            <person name="Guillot M.-P."/>
            <person name="Gout L."/>
            <person name="Valade R."/>
        </authorList>
    </citation>
    <scope>NUCLEOTIDE SEQUENCE</scope>
    <source>
        <strain evidence="2">SE15195</strain>
    </source>
</reference>
<name>A0A9Q9AD40_9PEZI</name>
<dbReference type="SUPFAM" id="SSF52833">
    <property type="entry name" value="Thioredoxin-like"/>
    <property type="match status" value="1"/>
</dbReference>
<dbReference type="InterPro" id="IPR013766">
    <property type="entry name" value="Thioredoxin_domain"/>
</dbReference>
<evidence type="ECO:0000259" key="1">
    <source>
        <dbReference type="Pfam" id="PF00085"/>
    </source>
</evidence>
<feature type="domain" description="Thioredoxin" evidence="1">
    <location>
        <begin position="8"/>
        <end position="98"/>
    </location>
</feature>
<dbReference type="Pfam" id="PF00085">
    <property type="entry name" value="Thioredoxin"/>
    <property type="match status" value="1"/>
</dbReference>
<dbReference type="EMBL" id="CP099418">
    <property type="protein sequence ID" value="USW47344.1"/>
    <property type="molecule type" value="Genomic_DNA"/>
</dbReference>
<keyword evidence="3" id="KW-1185">Reference proteome</keyword>
<protein>
    <submittedName>
        <fullName evidence="2">Thioredoxin domain-containing protein</fullName>
    </submittedName>
</protein>
<gene>
    <name evidence="2" type="ORF">Slin15195_G006630</name>
</gene>
<dbReference type="AlphaFoldDB" id="A0A9Q9AD40"/>
<evidence type="ECO:0000313" key="3">
    <source>
        <dbReference type="Proteomes" id="UP001056384"/>
    </source>
</evidence>
<proteinExistence type="predicted"/>
<dbReference type="InterPro" id="IPR036249">
    <property type="entry name" value="Thioredoxin-like_sf"/>
</dbReference>
<accession>A0A9Q9AD40</accession>
<dbReference type="Proteomes" id="UP001056384">
    <property type="component" value="Chromosome 1"/>
</dbReference>
<dbReference type="OrthoDB" id="3548723at2759"/>
<sequence>MALRVIRILDRAKHDEIVANSKNIPTVLHVSNSSLPACRAFSPKYEELAKAHASDNIAFAEMDFNAETSYLFKFSPNQIPVTVAMFGDRWAQTVMGADMSGIEKMIGIMLSESGKGQ</sequence>
<dbReference type="CDD" id="cd02947">
    <property type="entry name" value="TRX_family"/>
    <property type="match status" value="1"/>
</dbReference>
<organism evidence="2 3">
    <name type="scientific">Septoria linicola</name>
    <dbReference type="NCBI Taxonomy" id="215465"/>
    <lineage>
        <taxon>Eukaryota</taxon>
        <taxon>Fungi</taxon>
        <taxon>Dikarya</taxon>
        <taxon>Ascomycota</taxon>
        <taxon>Pezizomycotina</taxon>
        <taxon>Dothideomycetes</taxon>
        <taxon>Dothideomycetidae</taxon>
        <taxon>Mycosphaerellales</taxon>
        <taxon>Mycosphaerellaceae</taxon>
        <taxon>Septoria</taxon>
    </lineage>
</organism>
<evidence type="ECO:0000313" key="2">
    <source>
        <dbReference type="EMBL" id="USW47344.1"/>
    </source>
</evidence>